<dbReference type="EMBL" id="KB203049">
    <property type="protein sequence ID" value="ESO86531.1"/>
    <property type="molecule type" value="Genomic_DNA"/>
</dbReference>
<evidence type="ECO:0000313" key="12">
    <source>
        <dbReference type="EMBL" id="ESO86531.1"/>
    </source>
</evidence>
<dbReference type="RefSeq" id="XP_009062768.1">
    <property type="nucleotide sequence ID" value="XM_009064520.1"/>
</dbReference>
<dbReference type="GO" id="GO:0045905">
    <property type="term" value="P:positive regulation of translational termination"/>
    <property type="evidence" value="ECO:0007669"/>
    <property type="project" value="TreeGrafter"/>
</dbReference>
<dbReference type="FunFam" id="2.60.120.650:FF:000030">
    <property type="entry name" value="JmjC domain-containing protein 4"/>
    <property type="match status" value="1"/>
</dbReference>
<comment type="similarity">
    <text evidence="5">Belongs to the JMJD6 family.</text>
</comment>
<reference evidence="12 13" key="1">
    <citation type="journal article" date="2013" name="Nature">
        <title>Insights into bilaterian evolution from three spiralian genomes.</title>
        <authorList>
            <person name="Simakov O."/>
            <person name="Marletaz F."/>
            <person name="Cho S.J."/>
            <person name="Edsinger-Gonzales E."/>
            <person name="Havlak P."/>
            <person name="Hellsten U."/>
            <person name="Kuo D.H."/>
            <person name="Larsson T."/>
            <person name="Lv J."/>
            <person name="Arendt D."/>
            <person name="Savage R."/>
            <person name="Osoegawa K."/>
            <person name="de Jong P."/>
            <person name="Grimwood J."/>
            <person name="Chapman J.A."/>
            <person name="Shapiro H."/>
            <person name="Aerts A."/>
            <person name="Otillar R.P."/>
            <person name="Terry A.Y."/>
            <person name="Boore J.L."/>
            <person name="Grigoriev I.V."/>
            <person name="Lindberg D.R."/>
            <person name="Seaver E.C."/>
            <person name="Weisblat D.A."/>
            <person name="Putnam N.H."/>
            <person name="Rokhsar D.S."/>
        </authorList>
    </citation>
    <scope>NUCLEOTIDE SEQUENCE [LARGE SCALE GENOMIC DNA]</scope>
</reference>
<keyword evidence="13" id="KW-1185">Reference proteome</keyword>
<sequence>MTIDSTTEYEKFFEMFLLLNRPCIFTNFVTQNWNCRKEWVTSSGQPNYKFLKQAFGHITVPVANCDQEEYSAQPKEEMKFTDYIDYLVDYKNNSYPNHGRCLYLKDWHFRGDCPENKAYETPVYFKSDWLNEYWDVRGGTDHDDYRFVYIGPKGSWQVLTPFHADVFRSYSWSANICGRKKWIFFAPGEEEKLRDKFGNLIYDVTQPINHEKYNLASQIQSRYEIIQEAGEVIFVPSGWHHQVINLEDTISINHNWLNGCCIENCWNFIKSSLLDVEKQISDCLDMENWHQHCQMILKASSGIDFTEFYMFMSTIAHHRI</sequence>
<dbReference type="CTD" id="20232891"/>
<accession>V3ZZV1</accession>
<dbReference type="STRING" id="225164.V3ZZV1"/>
<dbReference type="InterPro" id="IPR041667">
    <property type="entry name" value="Cupin_8"/>
</dbReference>
<evidence type="ECO:0000313" key="13">
    <source>
        <dbReference type="Proteomes" id="UP000030746"/>
    </source>
</evidence>
<dbReference type="KEGG" id="lgi:LOTGIDRAFT_128855"/>
<dbReference type="GeneID" id="20232891"/>
<dbReference type="GO" id="GO:0016706">
    <property type="term" value="F:2-oxoglutarate-dependent dioxygenase activity"/>
    <property type="evidence" value="ECO:0007669"/>
    <property type="project" value="TreeGrafter"/>
</dbReference>
<evidence type="ECO:0000256" key="5">
    <source>
        <dbReference type="ARBA" id="ARBA00038068"/>
    </source>
</evidence>
<dbReference type="Proteomes" id="UP000030746">
    <property type="component" value="Unassembled WGS sequence"/>
</dbReference>
<dbReference type="PANTHER" id="PTHR12480">
    <property type="entry name" value="ARGININE DEMETHYLASE AND LYSYL-HYDROXYLASE JMJD"/>
    <property type="match status" value="1"/>
</dbReference>
<keyword evidence="4" id="KW-0408">Iron</keyword>
<evidence type="ECO:0000256" key="1">
    <source>
        <dbReference type="ARBA" id="ARBA00001954"/>
    </source>
</evidence>
<gene>
    <name evidence="12" type="ORF">LOTGIDRAFT_128855</name>
</gene>
<evidence type="ECO:0000256" key="2">
    <source>
        <dbReference type="ARBA" id="ARBA00022723"/>
    </source>
</evidence>
<evidence type="ECO:0000256" key="6">
    <source>
        <dbReference type="ARBA" id="ARBA00047762"/>
    </source>
</evidence>
<dbReference type="GO" id="GO:0043565">
    <property type="term" value="F:sequence-specific DNA binding"/>
    <property type="evidence" value="ECO:0007669"/>
    <property type="project" value="TreeGrafter"/>
</dbReference>
<dbReference type="GO" id="GO:0046872">
    <property type="term" value="F:metal ion binding"/>
    <property type="evidence" value="ECO:0007669"/>
    <property type="project" value="UniProtKB-KW"/>
</dbReference>
<comment type="catalytic activity">
    <reaction evidence="6">
        <text>L-lysyl-[protein] + 2-oxoglutarate + O2 = 4-hydroxy-L-lysyl-[protein] + succinate + CO2</text>
        <dbReference type="Rhea" id="RHEA:57156"/>
        <dbReference type="Rhea" id="RHEA-COMP:9752"/>
        <dbReference type="Rhea" id="RHEA-COMP:15084"/>
        <dbReference type="ChEBI" id="CHEBI:15379"/>
        <dbReference type="ChEBI" id="CHEBI:16526"/>
        <dbReference type="ChEBI" id="CHEBI:16810"/>
        <dbReference type="ChEBI" id="CHEBI:29969"/>
        <dbReference type="ChEBI" id="CHEBI:30031"/>
        <dbReference type="ChEBI" id="CHEBI:141495"/>
    </reaction>
</comment>
<dbReference type="GO" id="GO:0140096">
    <property type="term" value="F:catalytic activity, acting on a protein"/>
    <property type="evidence" value="ECO:0007669"/>
    <property type="project" value="UniProtKB-ARBA"/>
</dbReference>
<evidence type="ECO:0000256" key="10">
    <source>
        <dbReference type="ARBA" id="ARBA00082904"/>
    </source>
</evidence>
<dbReference type="Pfam" id="PF13621">
    <property type="entry name" value="Cupin_8"/>
    <property type="match status" value="1"/>
</dbReference>
<keyword evidence="3" id="KW-0560">Oxidoreductase</keyword>
<dbReference type="Gene3D" id="2.60.120.650">
    <property type="entry name" value="Cupin"/>
    <property type="match status" value="1"/>
</dbReference>
<comment type="cofactor">
    <cofactor evidence="1">
        <name>Fe(2+)</name>
        <dbReference type="ChEBI" id="CHEBI:29033"/>
    </cofactor>
</comment>
<dbReference type="HOGENOM" id="CLU_016785_2_3_1"/>
<evidence type="ECO:0000256" key="8">
    <source>
        <dbReference type="ARBA" id="ARBA00078704"/>
    </source>
</evidence>
<evidence type="ECO:0000256" key="7">
    <source>
        <dbReference type="ARBA" id="ARBA00067203"/>
    </source>
</evidence>
<protein>
    <recommendedName>
        <fullName evidence="7">2-oxoglutarate and iron-dependent oxygenase JMJD4</fullName>
    </recommendedName>
    <alternativeName>
        <fullName evidence="8">JmjC domain-containing protein 4</fullName>
    </alternativeName>
    <alternativeName>
        <fullName evidence="10">Jumonji domain-containing protein 4</fullName>
    </alternativeName>
    <alternativeName>
        <fullName evidence="9">Lysyl-hydroxylase JMJD4</fullName>
    </alternativeName>
</protein>
<name>V3ZZV1_LOTGI</name>
<dbReference type="SUPFAM" id="SSF51197">
    <property type="entry name" value="Clavaminate synthase-like"/>
    <property type="match status" value="1"/>
</dbReference>
<dbReference type="PANTHER" id="PTHR12480:SF6">
    <property type="entry name" value="2-OXOGLUTARATE AND IRON-DEPENDENT OXYGENASE JMJD4"/>
    <property type="match status" value="1"/>
</dbReference>
<feature type="domain" description="JmjC" evidence="11">
    <location>
        <begin position="110"/>
        <end position="273"/>
    </location>
</feature>
<evidence type="ECO:0000256" key="4">
    <source>
        <dbReference type="ARBA" id="ARBA00023004"/>
    </source>
</evidence>
<dbReference type="SMART" id="SM00558">
    <property type="entry name" value="JmjC"/>
    <property type="match status" value="1"/>
</dbReference>
<evidence type="ECO:0000256" key="3">
    <source>
        <dbReference type="ARBA" id="ARBA00023002"/>
    </source>
</evidence>
<feature type="non-terminal residue" evidence="12">
    <location>
        <position position="320"/>
    </location>
</feature>
<dbReference type="InterPro" id="IPR003347">
    <property type="entry name" value="JmjC_dom"/>
</dbReference>
<dbReference type="GO" id="GO:0005737">
    <property type="term" value="C:cytoplasm"/>
    <property type="evidence" value="ECO:0007669"/>
    <property type="project" value="TreeGrafter"/>
</dbReference>
<evidence type="ECO:0000259" key="11">
    <source>
        <dbReference type="PROSITE" id="PS51184"/>
    </source>
</evidence>
<keyword evidence="2" id="KW-0479">Metal-binding</keyword>
<proteinExistence type="inferred from homology"/>
<organism evidence="12 13">
    <name type="scientific">Lottia gigantea</name>
    <name type="common">Giant owl limpet</name>
    <dbReference type="NCBI Taxonomy" id="225164"/>
    <lineage>
        <taxon>Eukaryota</taxon>
        <taxon>Metazoa</taxon>
        <taxon>Spiralia</taxon>
        <taxon>Lophotrochozoa</taxon>
        <taxon>Mollusca</taxon>
        <taxon>Gastropoda</taxon>
        <taxon>Patellogastropoda</taxon>
        <taxon>Lottioidea</taxon>
        <taxon>Lottiidae</taxon>
        <taxon>Lottia</taxon>
    </lineage>
</organism>
<dbReference type="OMA" id="TNIVGHK"/>
<dbReference type="AlphaFoldDB" id="V3ZZV1"/>
<evidence type="ECO:0000256" key="9">
    <source>
        <dbReference type="ARBA" id="ARBA00080747"/>
    </source>
</evidence>
<dbReference type="GO" id="GO:0005634">
    <property type="term" value="C:nucleus"/>
    <property type="evidence" value="ECO:0007669"/>
    <property type="project" value="TreeGrafter"/>
</dbReference>
<dbReference type="PROSITE" id="PS51184">
    <property type="entry name" value="JMJC"/>
    <property type="match status" value="1"/>
</dbReference>
<dbReference type="OrthoDB" id="203487at2759"/>
<dbReference type="CDD" id="cd02208">
    <property type="entry name" value="cupin_RmlC-like"/>
    <property type="match status" value="1"/>
</dbReference>
<dbReference type="InterPro" id="IPR050910">
    <property type="entry name" value="JMJD6_ArgDemeth/LysHydrox"/>
</dbReference>